<dbReference type="Gene3D" id="4.10.320.10">
    <property type="entry name" value="E3-binding domain"/>
    <property type="match status" value="1"/>
</dbReference>
<dbReference type="STRING" id="1480694.DC28_05140"/>
<feature type="compositionally biased region" description="Basic and acidic residues" evidence="9">
    <location>
        <begin position="85"/>
        <end position="96"/>
    </location>
</feature>
<comment type="function">
    <text evidence="6">The pyruvate dehydrogenase complex catalyzes the overall conversion of pyruvate to acetyl-CoA and CO(2). It contains multiple copies of three enzymatic components: pyruvate dehydrogenase (E1), dihydrolipoamide acetyltransferase (E2) and lipoamide dehydrogenase (E3).</text>
</comment>
<dbReference type="Pfam" id="PF02817">
    <property type="entry name" value="E3_binding"/>
    <property type="match status" value="1"/>
</dbReference>
<dbReference type="GO" id="GO:0004742">
    <property type="term" value="F:dihydrolipoyllysine-residue acetyltransferase activity"/>
    <property type="evidence" value="ECO:0007669"/>
    <property type="project" value="UniProtKB-UniRule"/>
</dbReference>
<evidence type="ECO:0000259" key="11">
    <source>
        <dbReference type="PROSITE" id="PS51826"/>
    </source>
</evidence>
<dbReference type="InterPro" id="IPR011053">
    <property type="entry name" value="Single_hybrid_motif"/>
</dbReference>
<evidence type="ECO:0000256" key="3">
    <source>
        <dbReference type="ARBA" id="ARBA00022679"/>
    </source>
</evidence>
<protein>
    <recommendedName>
        <fullName evidence="8">Acetyltransferase component of pyruvate dehydrogenase complex</fullName>
        <ecNumber evidence="8">2.3.1.12</ecNumber>
    </recommendedName>
</protein>
<dbReference type="EMBL" id="JNUP01000045">
    <property type="protein sequence ID" value="KGE73164.1"/>
    <property type="molecule type" value="Genomic_DNA"/>
</dbReference>
<evidence type="ECO:0000256" key="9">
    <source>
        <dbReference type="SAM" id="MobiDB-lite"/>
    </source>
</evidence>
<dbReference type="NCBIfam" id="TIGR01349">
    <property type="entry name" value="PDHac_trf_mito"/>
    <property type="match status" value="1"/>
</dbReference>
<dbReference type="SUPFAM" id="SSF52777">
    <property type="entry name" value="CoA-dependent acyltransferases"/>
    <property type="match status" value="1"/>
</dbReference>
<sequence>MAEKIMMIALSPTMEEGTILSWNKKVGDSVDTGDVLCEVETDKASMDYESAQEGTILKIILDEGSSAKVGDAIAIIGESGEDFSELEKEIEEEKKAASQKGAQPDSSGSSAPESSGDQDSSPSQQPQSASKEPGAPATAGTGGPVKSSPLARTLARQKGIDISLVSGTGPGGRIVKEDVENYKGSTAPARGAAAGSGAPGAGFVPAQPAGQDQTIPVAGKRAVIAKRLAESKFSAPHYYIKNSVEMDNLMAARSILNKEAPQKVSFNAFIMKLAAESLKRYPGVNASWQGDHILQFGSIDIGLAVDLGNGLITPIVRNVGNKGIVQIDAELKELIQKAGSGSLKPEEYSGATFTISNLGSFGVEEFTAIINPPGSAILALGEVKKTPVYDESGELRPASIMKMNLSCDHRVIDGALGGRFLSELKKMMENPVRVLF</sequence>
<evidence type="ECO:0000256" key="8">
    <source>
        <dbReference type="RuleBase" id="RU361137"/>
    </source>
</evidence>
<feature type="compositionally biased region" description="Low complexity" evidence="9">
    <location>
        <begin position="104"/>
        <end position="139"/>
    </location>
</feature>
<evidence type="ECO:0000313" key="13">
    <source>
        <dbReference type="Proteomes" id="UP000029692"/>
    </source>
</evidence>
<dbReference type="CDD" id="cd06849">
    <property type="entry name" value="lipoyl_domain"/>
    <property type="match status" value="1"/>
</dbReference>
<evidence type="ECO:0000259" key="10">
    <source>
        <dbReference type="PROSITE" id="PS50968"/>
    </source>
</evidence>
<dbReference type="PROSITE" id="PS50968">
    <property type="entry name" value="BIOTINYL_LIPOYL"/>
    <property type="match status" value="1"/>
</dbReference>
<dbReference type="Pfam" id="PF00198">
    <property type="entry name" value="2-oxoacid_dh"/>
    <property type="match status" value="1"/>
</dbReference>
<dbReference type="FunFam" id="2.40.50.100:FF:000010">
    <property type="entry name" value="Acetyltransferase component of pyruvate dehydrogenase complex"/>
    <property type="match status" value="1"/>
</dbReference>
<dbReference type="Pfam" id="PF00364">
    <property type="entry name" value="Biotin_lipoyl"/>
    <property type="match status" value="1"/>
</dbReference>
<dbReference type="SUPFAM" id="SSF51230">
    <property type="entry name" value="Single hybrid motif"/>
    <property type="match status" value="1"/>
</dbReference>
<keyword evidence="4 8" id="KW-0450">Lipoyl</keyword>
<keyword evidence="5 8" id="KW-0012">Acyltransferase</keyword>
<dbReference type="EC" id="2.3.1.12" evidence="8"/>
<organism evidence="12 13">
    <name type="scientific">Spirochaeta lutea</name>
    <dbReference type="NCBI Taxonomy" id="1480694"/>
    <lineage>
        <taxon>Bacteria</taxon>
        <taxon>Pseudomonadati</taxon>
        <taxon>Spirochaetota</taxon>
        <taxon>Spirochaetia</taxon>
        <taxon>Spirochaetales</taxon>
        <taxon>Spirochaetaceae</taxon>
        <taxon>Spirochaeta</taxon>
    </lineage>
</organism>
<keyword evidence="13" id="KW-1185">Reference proteome</keyword>
<gene>
    <name evidence="12" type="ORF">DC28_05140</name>
</gene>
<keyword evidence="3 8" id="KW-0808">Transferase</keyword>
<evidence type="ECO:0000256" key="1">
    <source>
        <dbReference type="ARBA" id="ARBA00007317"/>
    </source>
</evidence>
<evidence type="ECO:0000256" key="4">
    <source>
        <dbReference type="ARBA" id="ARBA00022823"/>
    </source>
</evidence>
<dbReference type="InterPro" id="IPR045257">
    <property type="entry name" value="E2/Pdx1"/>
</dbReference>
<dbReference type="Gene3D" id="2.40.50.100">
    <property type="match status" value="1"/>
</dbReference>
<dbReference type="AlphaFoldDB" id="A0A098QZM2"/>
<dbReference type="SUPFAM" id="SSF47005">
    <property type="entry name" value="Peripheral subunit-binding domain of 2-oxo acid dehydrogenase complex"/>
    <property type="match status" value="1"/>
</dbReference>
<name>A0A098QZM2_9SPIO</name>
<dbReference type="Gene3D" id="3.30.559.10">
    <property type="entry name" value="Chloramphenicol acetyltransferase-like domain"/>
    <property type="match status" value="1"/>
</dbReference>
<dbReference type="InterPro" id="IPR004167">
    <property type="entry name" value="PSBD"/>
</dbReference>
<dbReference type="RefSeq" id="WP_037546505.1">
    <property type="nucleotide sequence ID" value="NZ_JNUP01000045.1"/>
</dbReference>
<dbReference type="InterPro" id="IPR006257">
    <property type="entry name" value="LAT1"/>
</dbReference>
<dbReference type="InterPro" id="IPR000089">
    <property type="entry name" value="Biotin_lipoyl"/>
</dbReference>
<evidence type="ECO:0000256" key="7">
    <source>
        <dbReference type="ARBA" id="ARBA00048370"/>
    </source>
</evidence>
<dbReference type="InterPro" id="IPR001078">
    <property type="entry name" value="2-oxoacid_DH_actylTfrase"/>
</dbReference>
<feature type="region of interest" description="Disordered" evidence="9">
    <location>
        <begin position="84"/>
        <end position="149"/>
    </location>
</feature>
<dbReference type="eggNOG" id="COG0508">
    <property type="taxonomic scope" value="Bacteria"/>
</dbReference>
<accession>A0A098QZM2</accession>
<comment type="caution">
    <text evidence="12">The sequence shown here is derived from an EMBL/GenBank/DDBJ whole genome shotgun (WGS) entry which is preliminary data.</text>
</comment>
<feature type="domain" description="Peripheral subunit-binding (PSBD)" evidence="11">
    <location>
        <begin position="146"/>
        <end position="183"/>
    </location>
</feature>
<dbReference type="InterPro" id="IPR036625">
    <property type="entry name" value="E3-bd_dom_sf"/>
</dbReference>
<comment type="catalytic activity">
    <reaction evidence="7 8">
        <text>N(6)-[(R)-dihydrolipoyl]-L-lysyl-[protein] + acetyl-CoA = N(6)-[(R)-S(8)-acetyldihydrolipoyl]-L-lysyl-[protein] + CoA</text>
        <dbReference type="Rhea" id="RHEA:17017"/>
        <dbReference type="Rhea" id="RHEA-COMP:10475"/>
        <dbReference type="Rhea" id="RHEA-COMP:10478"/>
        <dbReference type="ChEBI" id="CHEBI:57287"/>
        <dbReference type="ChEBI" id="CHEBI:57288"/>
        <dbReference type="ChEBI" id="CHEBI:83100"/>
        <dbReference type="ChEBI" id="CHEBI:83111"/>
        <dbReference type="EC" id="2.3.1.12"/>
    </reaction>
</comment>
<evidence type="ECO:0000256" key="6">
    <source>
        <dbReference type="ARBA" id="ARBA00025211"/>
    </source>
</evidence>
<dbReference type="GO" id="GO:0006086">
    <property type="term" value="P:pyruvate decarboxylation to acetyl-CoA"/>
    <property type="evidence" value="ECO:0007669"/>
    <property type="project" value="InterPro"/>
</dbReference>
<dbReference type="PANTHER" id="PTHR23151">
    <property type="entry name" value="DIHYDROLIPOAMIDE ACETYL/SUCCINYL-TRANSFERASE-RELATED"/>
    <property type="match status" value="1"/>
</dbReference>
<evidence type="ECO:0000256" key="2">
    <source>
        <dbReference type="ARBA" id="ARBA00011484"/>
    </source>
</evidence>
<comment type="cofactor">
    <cofactor evidence="8">
        <name>(R)-lipoate</name>
        <dbReference type="ChEBI" id="CHEBI:83088"/>
    </cofactor>
    <text evidence="8">Binds 1 lipoyl cofactor covalently.</text>
</comment>
<evidence type="ECO:0000313" key="12">
    <source>
        <dbReference type="EMBL" id="KGE73164.1"/>
    </source>
</evidence>
<feature type="domain" description="Lipoyl-binding" evidence="10">
    <location>
        <begin position="2"/>
        <end position="77"/>
    </location>
</feature>
<dbReference type="GO" id="GO:0045254">
    <property type="term" value="C:pyruvate dehydrogenase complex"/>
    <property type="evidence" value="ECO:0007669"/>
    <property type="project" value="UniProtKB-UniRule"/>
</dbReference>
<dbReference type="OrthoDB" id="9805770at2"/>
<comment type="subunit">
    <text evidence="2">Forms a 24-polypeptide structural core with octahedral symmetry.</text>
</comment>
<comment type="similarity">
    <text evidence="1 8">Belongs to the 2-oxoacid dehydrogenase family.</text>
</comment>
<evidence type="ECO:0000256" key="5">
    <source>
        <dbReference type="ARBA" id="ARBA00023315"/>
    </source>
</evidence>
<reference evidence="12 13" key="1">
    <citation type="submission" date="2014-05" db="EMBL/GenBank/DDBJ databases">
        <title>De novo Genome Sequence of Spirocheata sp.</title>
        <authorList>
            <person name="Shivani Y."/>
            <person name="Subhash Y."/>
            <person name="Tushar L."/>
            <person name="Sasikala C."/>
            <person name="Ramana C.V."/>
        </authorList>
    </citation>
    <scope>NUCLEOTIDE SEQUENCE [LARGE SCALE GENOMIC DNA]</scope>
    <source>
        <strain evidence="12 13">JC230</strain>
    </source>
</reference>
<proteinExistence type="inferred from homology"/>
<dbReference type="PROSITE" id="PS51826">
    <property type="entry name" value="PSBD"/>
    <property type="match status" value="1"/>
</dbReference>
<dbReference type="InterPro" id="IPR023213">
    <property type="entry name" value="CAT-like_dom_sf"/>
</dbReference>
<dbReference type="Proteomes" id="UP000029692">
    <property type="component" value="Unassembled WGS sequence"/>
</dbReference>
<dbReference type="PANTHER" id="PTHR23151:SF90">
    <property type="entry name" value="DIHYDROLIPOYLLYSINE-RESIDUE ACETYLTRANSFERASE COMPONENT OF PYRUVATE DEHYDROGENASE COMPLEX, MITOCHONDRIAL-RELATED"/>
    <property type="match status" value="1"/>
</dbReference>